<organism evidence="2 3">
    <name type="scientific">Methanoliparum thermophilum</name>
    <dbReference type="NCBI Taxonomy" id="2491083"/>
    <lineage>
        <taxon>Archaea</taxon>
        <taxon>Methanobacteriati</taxon>
        <taxon>Methanobacteriota</taxon>
        <taxon>Candidatus Methanoliparia</taxon>
        <taxon>Candidatus Methanoliparales</taxon>
        <taxon>Candidatus Methanoliparaceae</taxon>
        <taxon>Candidatus Methanoliparum</taxon>
    </lineage>
</organism>
<evidence type="ECO:0000313" key="2">
    <source>
        <dbReference type="EMBL" id="RZN63798.1"/>
    </source>
</evidence>
<evidence type="ECO:0000256" key="1">
    <source>
        <dbReference type="ARBA" id="ARBA00007073"/>
    </source>
</evidence>
<dbReference type="Gene3D" id="3.30.310.50">
    <property type="entry name" value="Alpha-D-phosphohexomutase, C-terminal domain"/>
    <property type="match status" value="1"/>
</dbReference>
<proteinExistence type="inferred from homology"/>
<dbReference type="AlphaFoldDB" id="A0A520KQJ5"/>
<dbReference type="EMBL" id="RXIF01000012">
    <property type="protein sequence ID" value="RZN63798.1"/>
    <property type="molecule type" value="Genomic_DNA"/>
</dbReference>
<comment type="caution">
    <text evidence="2">The sequence shown here is derived from an EMBL/GenBank/DDBJ whole genome shotgun (WGS) entry which is preliminary data.</text>
</comment>
<accession>A0A520KQJ5</accession>
<protein>
    <recommendedName>
        <fullName evidence="4">KEOPS complex Pcc1-like subunit</fullName>
    </recommendedName>
</protein>
<sequence length="87" mass="10141">MQQKYEFNLSIDGDTRLIELLYNNLIIETEKSYASRCGIEIRREKGSFKLNIVSNDIVSLRANINTWLRFIKVVEDIYKIVKGGDLN</sequence>
<reference evidence="2 3" key="1">
    <citation type="journal article" date="2019" name="Nat. Microbiol.">
        <title>Wide diversity of methane and short-chain alkane metabolisms in uncultured archaea.</title>
        <authorList>
            <person name="Borrel G."/>
            <person name="Adam P.S."/>
            <person name="McKay L.J."/>
            <person name="Chen L.X."/>
            <person name="Sierra-Garcia I.N."/>
            <person name="Sieber C.M."/>
            <person name="Letourneur Q."/>
            <person name="Ghozlane A."/>
            <person name="Andersen G.L."/>
            <person name="Li W.J."/>
            <person name="Hallam S.J."/>
            <person name="Muyzer G."/>
            <person name="de Oliveira V.M."/>
            <person name="Inskeep W.P."/>
            <person name="Banfield J.F."/>
            <person name="Gribaldo S."/>
        </authorList>
    </citation>
    <scope>NUCLEOTIDE SEQUENCE [LARGE SCALE GENOMIC DNA]</scope>
    <source>
        <strain evidence="2">NM1a</strain>
    </source>
</reference>
<dbReference type="NCBIfam" id="NF011470">
    <property type="entry name" value="PRK14887.1"/>
    <property type="match status" value="1"/>
</dbReference>
<comment type="similarity">
    <text evidence="1">Belongs to the CTAG/PCC1 family.</text>
</comment>
<dbReference type="InterPro" id="IPR015419">
    <property type="entry name" value="CTAG/Pcc1"/>
</dbReference>
<name>A0A520KQJ5_METT2</name>
<dbReference type="Proteomes" id="UP000317158">
    <property type="component" value="Unassembled WGS sequence"/>
</dbReference>
<evidence type="ECO:0000313" key="3">
    <source>
        <dbReference type="Proteomes" id="UP000317158"/>
    </source>
</evidence>
<evidence type="ECO:0008006" key="4">
    <source>
        <dbReference type="Google" id="ProtNLM"/>
    </source>
</evidence>
<gene>
    <name evidence="2" type="ORF">EF806_06045</name>
</gene>
<dbReference type="Pfam" id="PF09341">
    <property type="entry name" value="Pcc1"/>
    <property type="match status" value="1"/>
</dbReference>